<keyword evidence="2" id="KW-1133">Transmembrane helix</keyword>
<reference evidence="4" key="1">
    <citation type="submission" date="2021-01" db="EMBL/GenBank/DDBJ databases">
        <authorList>
            <person name="Corre E."/>
            <person name="Pelletier E."/>
            <person name="Niang G."/>
            <person name="Scheremetjew M."/>
            <person name="Finn R."/>
            <person name="Kale V."/>
            <person name="Holt S."/>
            <person name="Cochrane G."/>
            <person name="Meng A."/>
            <person name="Brown T."/>
            <person name="Cohen L."/>
        </authorList>
    </citation>
    <scope>NUCLEOTIDE SEQUENCE</scope>
    <source>
        <strain evidence="4">CCMP2877</strain>
    </source>
</reference>
<dbReference type="PANTHER" id="PTHR23324">
    <property type="entry name" value="SEC14 RELATED PROTEIN"/>
    <property type="match status" value="1"/>
</dbReference>
<accession>A0A7S1UI98</accession>
<feature type="region of interest" description="Disordered" evidence="1">
    <location>
        <begin position="100"/>
        <end position="121"/>
    </location>
</feature>
<evidence type="ECO:0000256" key="1">
    <source>
        <dbReference type="SAM" id="MobiDB-lite"/>
    </source>
</evidence>
<protein>
    <recommendedName>
        <fullName evidence="3">CRAL-TRIO domain-containing protein</fullName>
    </recommendedName>
</protein>
<dbReference type="PANTHER" id="PTHR23324:SF83">
    <property type="entry name" value="SEC14-LIKE PROTEIN 2"/>
    <property type="match status" value="1"/>
</dbReference>
<dbReference type="EMBL" id="HBGJ01040191">
    <property type="protein sequence ID" value="CAD9266904.1"/>
    <property type="molecule type" value="Transcribed_RNA"/>
</dbReference>
<dbReference type="InterPro" id="IPR036865">
    <property type="entry name" value="CRAL-TRIO_dom_sf"/>
</dbReference>
<proteinExistence type="predicted"/>
<keyword evidence="2" id="KW-0472">Membrane</keyword>
<sequence>MGWIAAGDDERIIMSSQSPRLQVSPRRTSGTGAKVERVRLFDGRAAASAIVAYAIQRVWPVAQNTPMIIALFISVWVLLLSFAHGAAVERLGEAVLKGTSFLQPSPPEPAPRGDDDQGADDGYGYFVQQEGAFEDAFTDMRGALMNVELNEGAPIRITRAQSYTTLRPNSFSDIYGDQLHNEVVEEQSLQLLGAAPTHTPFEEYLPAVTDSLYDFFTNAFLGSPTPGPSSRLDMDAIEQDVRRIYGWADDGPMDREAKNFGQQPNQRREDARVLWQNIIEDRDGKYNGFRGPQPRACAQPHELDEPIPDAPSDEEAEYILGNPSEYNGFFRLRLDEYEKYLELFGRLKDVSCVGCRWNPRFIEVLRYLRHAKFKVGNAEQHVRQNARWRKENGVDDILFTYLPPFSLLKFYGSWGLEADDKEGVPVFVWKIGRSDLPHLTQVYTSDEIMQYAVWEREWFARRVAYRRASPSRPRSVGYGAKCTVLADLEGMGFSQAQGASFDAFSGVMDMDQARYPEAGLRTLLIRAPTIFSAAWGIVGKLFQNQDEMLIHSGDPKSLIEEYLNAVDVPEFLGGPNPDIIPPGGPMDEDALTKARLEKRERCNSEIA</sequence>
<dbReference type="AlphaFoldDB" id="A0A7S1UI98"/>
<keyword evidence="2" id="KW-0812">Transmembrane</keyword>
<dbReference type="GO" id="GO:0005737">
    <property type="term" value="C:cytoplasm"/>
    <property type="evidence" value="ECO:0007669"/>
    <property type="project" value="TreeGrafter"/>
</dbReference>
<gene>
    <name evidence="4" type="ORF">PPAR1163_LOCUS25330</name>
</gene>
<dbReference type="CDD" id="cd00170">
    <property type="entry name" value="SEC14"/>
    <property type="match status" value="1"/>
</dbReference>
<dbReference type="SUPFAM" id="SSF46938">
    <property type="entry name" value="CRAL/TRIO N-terminal domain"/>
    <property type="match status" value="1"/>
</dbReference>
<dbReference type="InterPro" id="IPR036273">
    <property type="entry name" value="CRAL/TRIO_N_dom_sf"/>
</dbReference>
<dbReference type="InterPro" id="IPR001251">
    <property type="entry name" value="CRAL-TRIO_dom"/>
</dbReference>
<dbReference type="Gene3D" id="3.40.525.10">
    <property type="entry name" value="CRAL-TRIO lipid binding domain"/>
    <property type="match status" value="1"/>
</dbReference>
<evidence type="ECO:0000259" key="3">
    <source>
        <dbReference type="PROSITE" id="PS50191"/>
    </source>
</evidence>
<organism evidence="4">
    <name type="scientific">Phaeomonas parva</name>
    <dbReference type="NCBI Taxonomy" id="124430"/>
    <lineage>
        <taxon>Eukaryota</taxon>
        <taxon>Sar</taxon>
        <taxon>Stramenopiles</taxon>
        <taxon>Ochrophyta</taxon>
        <taxon>Pinguiophyceae</taxon>
        <taxon>Pinguiochrysidales</taxon>
        <taxon>Pinguiochrysidaceae</taxon>
        <taxon>Phaeomonas</taxon>
    </lineage>
</organism>
<name>A0A7S1UI98_9STRA</name>
<feature type="transmembrane region" description="Helical" evidence="2">
    <location>
        <begin position="67"/>
        <end position="88"/>
    </location>
</feature>
<feature type="domain" description="CRAL-TRIO" evidence="3">
    <location>
        <begin position="404"/>
        <end position="580"/>
    </location>
</feature>
<dbReference type="SUPFAM" id="SSF52087">
    <property type="entry name" value="CRAL/TRIO domain"/>
    <property type="match status" value="1"/>
</dbReference>
<dbReference type="InterPro" id="IPR051064">
    <property type="entry name" value="SEC14/CRAL-TRIO_domain"/>
</dbReference>
<dbReference type="PROSITE" id="PS50191">
    <property type="entry name" value="CRAL_TRIO"/>
    <property type="match status" value="1"/>
</dbReference>
<evidence type="ECO:0000256" key="2">
    <source>
        <dbReference type="SAM" id="Phobius"/>
    </source>
</evidence>
<dbReference type="SMART" id="SM00516">
    <property type="entry name" value="SEC14"/>
    <property type="match status" value="1"/>
</dbReference>
<dbReference type="Pfam" id="PF00650">
    <property type="entry name" value="CRAL_TRIO"/>
    <property type="match status" value="1"/>
</dbReference>
<evidence type="ECO:0000313" key="4">
    <source>
        <dbReference type="EMBL" id="CAD9266904.1"/>
    </source>
</evidence>